<dbReference type="GO" id="GO:0022857">
    <property type="term" value="F:transmembrane transporter activity"/>
    <property type="evidence" value="ECO:0007669"/>
    <property type="project" value="UniProtKB-ARBA"/>
</dbReference>
<keyword evidence="1" id="KW-0813">Transport</keyword>
<keyword evidence="2" id="KW-0547">Nucleotide-binding</keyword>
<organism evidence="5 6">
    <name type="scientific">Streptomyces caatingaensis</name>
    <dbReference type="NCBI Taxonomy" id="1678637"/>
    <lineage>
        <taxon>Bacteria</taxon>
        <taxon>Bacillati</taxon>
        <taxon>Actinomycetota</taxon>
        <taxon>Actinomycetes</taxon>
        <taxon>Kitasatosporales</taxon>
        <taxon>Streptomycetaceae</taxon>
        <taxon>Streptomyces</taxon>
    </lineage>
</organism>
<reference evidence="6" key="1">
    <citation type="submission" date="2015-07" db="EMBL/GenBank/DDBJ databases">
        <title>Draft genome sequence of Streptomyces sp. CMAA 1322, a bacterium isolated from Caatinga biome, from dry forest semiarid of Brazil.</title>
        <authorList>
            <person name="Santos S.N."/>
            <person name="Gacesa R."/>
            <person name="Taketani R.G."/>
            <person name="Long P.F."/>
            <person name="Melo I.S."/>
        </authorList>
    </citation>
    <scope>NUCLEOTIDE SEQUENCE [LARGE SCALE GENOMIC DNA]</scope>
    <source>
        <strain evidence="6">CMAA 1322</strain>
    </source>
</reference>
<dbReference type="InterPro" id="IPR051782">
    <property type="entry name" value="ABC_Transporter_VariousFunc"/>
</dbReference>
<protein>
    <submittedName>
        <fullName evidence="5">Phosphonate metabolism protein PhnK</fullName>
    </submittedName>
</protein>
<dbReference type="SUPFAM" id="SSF52540">
    <property type="entry name" value="P-loop containing nucleoside triphosphate hydrolases"/>
    <property type="match status" value="1"/>
</dbReference>
<dbReference type="RefSeq" id="WP_049714503.1">
    <property type="nucleotide sequence ID" value="NZ_LFXA01000002.1"/>
</dbReference>
<dbReference type="Pfam" id="PF00005">
    <property type="entry name" value="ABC_tran"/>
    <property type="match status" value="1"/>
</dbReference>
<dbReference type="PANTHER" id="PTHR42939:SF1">
    <property type="entry name" value="ABC TRANSPORTER ATP-BINDING PROTEIN ALBC-RELATED"/>
    <property type="match status" value="1"/>
</dbReference>
<evidence type="ECO:0000256" key="2">
    <source>
        <dbReference type="ARBA" id="ARBA00022741"/>
    </source>
</evidence>
<dbReference type="PATRIC" id="fig|1678637.3.peg.880"/>
<dbReference type="GO" id="GO:0005524">
    <property type="term" value="F:ATP binding"/>
    <property type="evidence" value="ECO:0007669"/>
    <property type="project" value="UniProtKB-KW"/>
</dbReference>
<dbReference type="PROSITE" id="PS50893">
    <property type="entry name" value="ABC_TRANSPORTER_2"/>
    <property type="match status" value="1"/>
</dbReference>
<sequence>MPDLLHLSAVTPTHLPHAAPTTLTLSPGECLALTGPNGAGKSSLLRIATGRERPATGEALFDGSPVHEDDPAARARIATVMDAPAFYPDLTVREHLMFVALAHALGDEAPGTVERILEEHHLTAQADALPSTLSSGQGQQLLLASAFTRPHDLLVLDEPEQRLDAAARDELAGRLDAHKKHGTAILMATHDHALAAAVADRVLEVGGV</sequence>
<keyword evidence="3" id="KW-0067">ATP-binding</keyword>
<dbReference type="InterPro" id="IPR003593">
    <property type="entry name" value="AAA+_ATPase"/>
</dbReference>
<dbReference type="OrthoDB" id="6198786at2"/>
<keyword evidence="6" id="KW-1185">Reference proteome</keyword>
<evidence type="ECO:0000313" key="5">
    <source>
        <dbReference type="EMBL" id="KNB53771.1"/>
    </source>
</evidence>
<evidence type="ECO:0000256" key="3">
    <source>
        <dbReference type="ARBA" id="ARBA00022840"/>
    </source>
</evidence>
<dbReference type="EMBL" id="LFXA01000002">
    <property type="protein sequence ID" value="KNB53771.1"/>
    <property type="molecule type" value="Genomic_DNA"/>
</dbReference>
<comment type="caution">
    <text evidence="5">The sequence shown here is derived from an EMBL/GenBank/DDBJ whole genome shotgun (WGS) entry which is preliminary data.</text>
</comment>
<proteinExistence type="predicted"/>
<dbReference type="CDD" id="cd03225">
    <property type="entry name" value="ABC_cobalt_CbiO_domain1"/>
    <property type="match status" value="1"/>
</dbReference>
<feature type="domain" description="ABC transporter" evidence="4">
    <location>
        <begin position="2"/>
        <end position="208"/>
    </location>
</feature>
<dbReference type="PANTHER" id="PTHR42939">
    <property type="entry name" value="ABC TRANSPORTER ATP-BINDING PROTEIN ALBC-RELATED"/>
    <property type="match status" value="1"/>
</dbReference>
<dbReference type="InterPro" id="IPR015856">
    <property type="entry name" value="ABC_transpr_CbiO/EcfA_su"/>
</dbReference>
<dbReference type="InterPro" id="IPR027417">
    <property type="entry name" value="P-loop_NTPase"/>
</dbReference>
<dbReference type="Proteomes" id="UP000037288">
    <property type="component" value="Unassembled WGS sequence"/>
</dbReference>
<name>A0A0K9XL01_9ACTN</name>
<accession>A0A0K9XL01</accession>
<evidence type="ECO:0000259" key="4">
    <source>
        <dbReference type="PROSITE" id="PS50893"/>
    </source>
</evidence>
<dbReference type="GO" id="GO:0016020">
    <property type="term" value="C:membrane"/>
    <property type="evidence" value="ECO:0007669"/>
    <property type="project" value="InterPro"/>
</dbReference>
<gene>
    <name evidence="5" type="ORF">AC230_04015</name>
</gene>
<evidence type="ECO:0000256" key="1">
    <source>
        <dbReference type="ARBA" id="ARBA00022448"/>
    </source>
</evidence>
<dbReference type="GO" id="GO:0016887">
    <property type="term" value="F:ATP hydrolysis activity"/>
    <property type="evidence" value="ECO:0007669"/>
    <property type="project" value="InterPro"/>
</dbReference>
<dbReference type="InterPro" id="IPR003439">
    <property type="entry name" value="ABC_transporter-like_ATP-bd"/>
</dbReference>
<dbReference type="AlphaFoldDB" id="A0A0K9XL01"/>
<dbReference type="SMART" id="SM00382">
    <property type="entry name" value="AAA"/>
    <property type="match status" value="1"/>
</dbReference>
<evidence type="ECO:0000313" key="6">
    <source>
        <dbReference type="Proteomes" id="UP000037288"/>
    </source>
</evidence>
<dbReference type="Gene3D" id="3.40.50.300">
    <property type="entry name" value="P-loop containing nucleotide triphosphate hydrolases"/>
    <property type="match status" value="1"/>
</dbReference>
<dbReference type="STRING" id="1678637.AC230_04015"/>